<dbReference type="STRING" id="906689.A0A2I0WDP2"/>
<feature type="region of interest" description="Disordered" evidence="1">
    <location>
        <begin position="105"/>
        <end position="194"/>
    </location>
</feature>
<feature type="compositionally biased region" description="Basic and acidic residues" evidence="1">
    <location>
        <begin position="105"/>
        <end position="188"/>
    </location>
</feature>
<dbReference type="GO" id="GO:1900150">
    <property type="term" value="P:regulation of defense response to fungus"/>
    <property type="evidence" value="ECO:0007669"/>
    <property type="project" value="InterPro"/>
</dbReference>
<dbReference type="Proteomes" id="UP000233837">
    <property type="component" value="Unassembled WGS sequence"/>
</dbReference>
<gene>
    <name evidence="2" type="ORF">MA16_Dca020769</name>
</gene>
<feature type="region of interest" description="Disordered" evidence="1">
    <location>
        <begin position="1"/>
        <end position="57"/>
    </location>
</feature>
<dbReference type="PANTHER" id="PTHR47488:SF7">
    <property type="entry name" value="HEAVY METAL TRANSPORT_DETOXIFICATION SUPERFAMILY PROTEIN"/>
    <property type="match status" value="1"/>
</dbReference>
<dbReference type="InterPro" id="IPR044169">
    <property type="entry name" value="PI21"/>
</dbReference>
<proteinExistence type="predicted"/>
<accession>A0A2I0WDP2</accession>
<reference evidence="2 3" key="2">
    <citation type="journal article" date="2017" name="Nature">
        <title>The Apostasia genome and the evolution of orchids.</title>
        <authorList>
            <person name="Zhang G.Q."/>
            <person name="Liu K.W."/>
            <person name="Li Z."/>
            <person name="Lohaus R."/>
            <person name="Hsiao Y.Y."/>
            <person name="Niu S.C."/>
            <person name="Wang J.Y."/>
            <person name="Lin Y.C."/>
            <person name="Xu Q."/>
            <person name="Chen L.J."/>
            <person name="Yoshida K."/>
            <person name="Fujiwara S."/>
            <person name="Wang Z.W."/>
            <person name="Zhang Y.Q."/>
            <person name="Mitsuda N."/>
            <person name="Wang M."/>
            <person name="Liu G.H."/>
            <person name="Pecoraro L."/>
            <person name="Huang H.X."/>
            <person name="Xiao X.J."/>
            <person name="Lin M."/>
            <person name="Wu X.Y."/>
            <person name="Wu W.L."/>
            <person name="Chen Y.Y."/>
            <person name="Chang S.B."/>
            <person name="Sakamoto S."/>
            <person name="Ohme-Takagi M."/>
            <person name="Yagi M."/>
            <person name="Zeng S.J."/>
            <person name="Shen C.Y."/>
            <person name="Yeh C.M."/>
            <person name="Luo Y.B."/>
            <person name="Tsai W.C."/>
            <person name="Van de Peer Y."/>
            <person name="Liu Z.J."/>
        </authorList>
    </citation>
    <scope>NUCLEOTIDE SEQUENCE [LARGE SCALE GENOMIC DNA]</scope>
    <source>
        <tissue evidence="2">The whole plant</tissue>
    </source>
</reference>
<evidence type="ECO:0000256" key="1">
    <source>
        <dbReference type="SAM" id="MobiDB-lite"/>
    </source>
</evidence>
<dbReference type="AlphaFoldDB" id="A0A2I0WDP2"/>
<name>A0A2I0WDP2_9ASPA</name>
<sequence>MKLDGTTHDGATGDVARRDDGRSCSKGRQDGQRSSMGSWMMGRRTASTELDETTDDRARVAREKIETITFDEKNNTVTISGFFDPQKLKKKLLCKACKVIKDIKIKEEEKPKEKEKPKEQEKPKEKPKEQEKPKEKEKPKEQEKPKEKEKPKEQEKPKEKEKPKEQEKPKEKEKPKEQEKPKEKEKPNPDPVQQYQPFWPVYPAFPTCCWRPCYEQYYGGCRCSSCGMPIGWTAPPPPPAGGYMTVPSSSTCQFFCEEDPSSCTIM</sequence>
<evidence type="ECO:0000313" key="2">
    <source>
        <dbReference type="EMBL" id="PKU73770.1"/>
    </source>
</evidence>
<evidence type="ECO:0000313" key="3">
    <source>
        <dbReference type="Proteomes" id="UP000233837"/>
    </source>
</evidence>
<organism evidence="2 3">
    <name type="scientific">Dendrobium catenatum</name>
    <dbReference type="NCBI Taxonomy" id="906689"/>
    <lineage>
        <taxon>Eukaryota</taxon>
        <taxon>Viridiplantae</taxon>
        <taxon>Streptophyta</taxon>
        <taxon>Embryophyta</taxon>
        <taxon>Tracheophyta</taxon>
        <taxon>Spermatophyta</taxon>
        <taxon>Magnoliopsida</taxon>
        <taxon>Liliopsida</taxon>
        <taxon>Asparagales</taxon>
        <taxon>Orchidaceae</taxon>
        <taxon>Epidendroideae</taxon>
        <taxon>Malaxideae</taxon>
        <taxon>Dendrobiinae</taxon>
        <taxon>Dendrobium</taxon>
    </lineage>
</organism>
<evidence type="ECO:0008006" key="4">
    <source>
        <dbReference type="Google" id="ProtNLM"/>
    </source>
</evidence>
<dbReference type="PANTHER" id="PTHR47488">
    <property type="entry name" value="HEAVY METAL TRANSPORT/DETOXIFICATION SUPERFAMILY PROTEIN"/>
    <property type="match status" value="1"/>
</dbReference>
<reference evidence="2 3" key="1">
    <citation type="journal article" date="2016" name="Sci. Rep.">
        <title>The Dendrobium catenatum Lindl. genome sequence provides insights into polysaccharide synthase, floral development and adaptive evolution.</title>
        <authorList>
            <person name="Zhang G.Q."/>
            <person name="Xu Q."/>
            <person name="Bian C."/>
            <person name="Tsai W.C."/>
            <person name="Yeh C.M."/>
            <person name="Liu K.W."/>
            <person name="Yoshida K."/>
            <person name="Zhang L.S."/>
            <person name="Chang S.B."/>
            <person name="Chen F."/>
            <person name="Shi Y."/>
            <person name="Su Y.Y."/>
            <person name="Zhang Y.Q."/>
            <person name="Chen L.J."/>
            <person name="Yin Y."/>
            <person name="Lin M."/>
            <person name="Huang H."/>
            <person name="Deng H."/>
            <person name="Wang Z.W."/>
            <person name="Zhu S.L."/>
            <person name="Zhao X."/>
            <person name="Deng C."/>
            <person name="Niu S.C."/>
            <person name="Huang J."/>
            <person name="Wang M."/>
            <person name="Liu G.H."/>
            <person name="Yang H.J."/>
            <person name="Xiao X.J."/>
            <person name="Hsiao Y.Y."/>
            <person name="Wu W.L."/>
            <person name="Chen Y.Y."/>
            <person name="Mitsuda N."/>
            <person name="Ohme-Takagi M."/>
            <person name="Luo Y.B."/>
            <person name="Van de Peer Y."/>
            <person name="Liu Z.J."/>
        </authorList>
    </citation>
    <scope>NUCLEOTIDE SEQUENCE [LARGE SCALE GENOMIC DNA]</scope>
    <source>
        <tissue evidence="2">The whole plant</tissue>
    </source>
</reference>
<keyword evidence="3" id="KW-1185">Reference proteome</keyword>
<protein>
    <recommendedName>
        <fullName evidence="4">HMA domain-containing protein</fullName>
    </recommendedName>
</protein>
<dbReference type="EMBL" id="KZ502726">
    <property type="protein sequence ID" value="PKU73770.1"/>
    <property type="molecule type" value="Genomic_DNA"/>
</dbReference>
<feature type="compositionally biased region" description="Basic and acidic residues" evidence="1">
    <location>
        <begin position="15"/>
        <end position="31"/>
    </location>
</feature>